<dbReference type="EMBL" id="UWOC01000160">
    <property type="protein sequence ID" value="VCU10054.1"/>
    <property type="molecule type" value="Genomic_DNA"/>
</dbReference>
<proteinExistence type="predicted"/>
<evidence type="ECO:0000313" key="2">
    <source>
        <dbReference type="EMBL" id="VCU10054.1"/>
    </source>
</evidence>
<feature type="domain" description="TadE-like" evidence="1">
    <location>
        <begin position="20"/>
        <end position="61"/>
    </location>
</feature>
<dbReference type="InterPro" id="IPR012495">
    <property type="entry name" value="TadE-like_dom"/>
</dbReference>
<dbReference type="AlphaFoldDB" id="A0A447CXS9"/>
<evidence type="ECO:0000313" key="3">
    <source>
        <dbReference type="Proteomes" id="UP000289200"/>
    </source>
</evidence>
<dbReference type="Proteomes" id="UP000289200">
    <property type="component" value="Unassembled WGS sequence"/>
</dbReference>
<accession>A0A447CXS9</accession>
<reference evidence="3" key="1">
    <citation type="submission" date="2018-10" db="EMBL/GenBank/DDBJ databases">
        <authorList>
            <person name="Peiro R."/>
            <person name="Begona"/>
            <person name="Cbmso G."/>
            <person name="Lopez M."/>
            <person name="Gonzalez S."/>
            <person name="Sacristan E."/>
            <person name="Castillo E."/>
        </authorList>
    </citation>
    <scope>NUCLEOTIDE SEQUENCE [LARGE SCALE GENOMIC DNA]</scope>
</reference>
<gene>
    <name evidence="2" type="ORF">RHODGE_RHODGE_03239</name>
</gene>
<organism evidence="2 3">
    <name type="scientific">Rhodoplanes serenus</name>
    <dbReference type="NCBI Taxonomy" id="200615"/>
    <lineage>
        <taxon>Bacteria</taxon>
        <taxon>Pseudomonadati</taxon>
        <taxon>Pseudomonadota</taxon>
        <taxon>Alphaproteobacteria</taxon>
        <taxon>Hyphomicrobiales</taxon>
        <taxon>Nitrobacteraceae</taxon>
        <taxon>Rhodoplanes</taxon>
    </lineage>
</organism>
<evidence type="ECO:0000259" key="1">
    <source>
        <dbReference type="Pfam" id="PF07811"/>
    </source>
</evidence>
<protein>
    <recommendedName>
        <fullName evidence="1">TadE-like domain-containing protein</fullName>
    </recommendedName>
</protein>
<comment type="caution">
    <text evidence="2">The sequence shown here is derived from an EMBL/GenBank/DDBJ whole genome shotgun (WGS) entry which is preliminary data.</text>
</comment>
<name>A0A447CXS9_9BRAD</name>
<keyword evidence="3" id="KW-1185">Reference proteome</keyword>
<dbReference type="RefSeq" id="WP_129609920.1">
    <property type="nucleotide sequence ID" value="NZ_UWOC01000160.1"/>
</dbReference>
<sequence>MPQLRTLAGPARRFAGDDSGVSAVEFALILPLMLTLYLGGVEVTQAVSIDRKVTLVARTVADLTAQASTVRNEDLDNYLGASKAVIVPYTSTPLNVTVSSIVIDKNLRATVDWSRNLAGGTPYAKGADMTSRIPAALREPCATATSACTLIWGEATYDYKPTIGYVITGMLTLSDVIFMKPRLTNQITKT</sequence>
<dbReference type="Pfam" id="PF07811">
    <property type="entry name" value="TadE"/>
    <property type="match status" value="1"/>
</dbReference>
<dbReference type="OrthoDB" id="7189296at2"/>